<proteinExistence type="inferred from homology"/>
<dbReference type="GO" id="GO:0009279">
    <property type="term" value="C:cell outer membrane"/>
    <property type="evidence" value="ECO:0007669"/>
    <property type="project" value="UniProtKB-SubCell"/>
</dbReference>
<keyword evidence="2 8" id="KW-0813">Transport</keyword>
<evidence type="ECO:0000256" key="7">
    <source>
        <dbReference type="ARBA" id="ARBA00023237"/>
    </source>
</evidence>
<dbReference type="Proteomes" id="UP000033121">
    <property type="component" value="Unassembled WGS sequence"/>
</dbReference>
<dbReference type="InterPro" id="IPR023996">
    <property type="entry name" value="TonB-dep_OMP_SusC/RagA"/>
</dbReference>
<dbReference type="SUPFAM" id="SSF49464">
    <property type="entry name" value="Carboxypeptidase regulatory domain-like"/>
    <property type="match status" value="1"/>
</dbReference>
<accession>A0A0E9MTW4</accession>
<name>A0A0E9MTW4_9BACT</name>
<dbReference type="SUPFAM" id="SSF56935">
    <property type="entry name" value="Porins"/>
    <property type="match status" value="1"/>
</dbReference>
<dbReference type="AlphaFoldDB" id="A0A0E9MTW4"/>
<evidence type="ECO:0000256" key="9">
    <source>
        <dbReference type="RuleBase" id="RU003357"/>
    </source>
</evidence>
<comment type="similarity">
    <text evidence="8 9">Belongs to the TonB-dependent receptor family.</text>
</comment>
<organism evidence="13 14">
    <name type="scientific">Flavihumibacter petaseus NBRC 106054</name>
    <dbReference type="NCBI Taxonomy" id="1220578"/>
    <lineage>
        <taxon>Bacteria</taxon>
        <taxon>Pseudomonadati</taxon>
        <taxon>Bacteroidota</taxon>
        <taxon>Chitinophagia</taxon>
        <taxon>Chitinophagales</taxon>
        <taxon>Chitinophagaceae</taxon>
        <taxon>Flavihumibacter</taxon>
    </lineage>
</organism>
<dbReference type="InterPro" id="IPR000531">
    <property type="entry name" value="Beta-barrel_TonB"/>
</dbReference>
<sequence>MNALKRLRSGSFAVLLMLCSSLLYGQGRTITGTVTDTAGKPLSAVTVSVKGKKNAGATGVDGTFRLQNVNPGDVLVFTSIGVSSLERTVGADESLTIQMTPLAGNLNEVVVIGYGTSRKTDLTGSVASVSAKDFQKGQISTPEQMIAGKLPGVSIISNGGQPGSGSTIRIRGGSSLRASNDPLIVIDGVPMESGTIPGASNPLSFINPNDIETFTVLKDASAAAIYGTRAANGVILITTRKGTGGKLRINFSTNFSVSNIANKVDVLDADTFREIVNQNGTDAQKAMMGSHNTDWQDEIYRTAFATDNNISVSGGIKKLPYRLSLGYTNQSGVLLTDKMQRGSLSLALNPTFLDNHLKVDLNFKGTVQKTRFGNSAAIGSALSFDPTHPVYDDKGDGRFGGYWEWRDPNSPTGLVNLVGRNPVGLLEQRFDESEPIRSIGNLQLDYKFHFLPELRANVNMGYDVARGKGTIFVSDSAASDYAAGGAGGQNNQYRQDRTNTIFDFYLNYNKLFGGLNSRVDLTAGYSYNNFLTKVYNYASFNAQGVKYPNSDPAFPYNEPENTLVSFFGRLNYTFHDRYLLTATLRRDGSSRFAEANRWGMFPSVAFAWRIKDEKFLQDARVLSDLKLRLGWGVTGQQDGINNYDFLSFYALSSPNATYQFGNNYYQMYRPGAYNPNIKWEETTTSNIGLDFGFLDNRITGSIDAYIKKTDDLLNNIPQPAGSNFSAFFIANVGSMENKGIEFNINATPVKNNDWTWDAAFNVTYNRNRITNLTVVPNDPTYRGIQDGAISGGVGGGFSQIQQVGYSRNTFNLYQQVYDKSGKPVENVFVDVNGDGIINQDDLTKTESAVPDVFMGFSTNVSYKRFNAGFVLRASIGNYVYNNIYSNIGNLLQILGSAVLYNASSNYLETRFHGNSNNLLSDYYIQNGSFLRMDNFLVGYDAGRVINSKAALRLYLSAQNVFVITKYKGLDPEISNGVDNNLYPRPRVFTVGLNLNF</sequence>
<evidence type="ECO:0000256" key="6">
    <source>
        <dbReference type="ARBA" id="ARBA00023136"/>
    </source>
</evidence>
<dbReference type="OrthoDB" id="9768177at2"/>
<dbReference type="InterPro" id="IPR039426">
    <property type="entry name" value="TonB-dep_rcpt-like"/>
</dbReference>
<dbReference type="InterPro" id="IPR023997">
    <property type="entry name" value="TonB-dep_OMP_SusC/RagA_CS"/>
</dbReference>
<dbReference type="InterPro" id="IPR037066">
    <property type="entry name" value="Plug_dom_sf"/>
</dbReference>
<evidence type="ECO:0000256" key="2">
    <source>
        <dbReference type="ARBA" id="ARBA00022448"/>
    </source>
</evidence>
<gene>
    <name evidence="13" type="ORF">FPE01S_01_00150</name>
</gene>
<evidence type="ECO:0000259" key="11">
    <source>
        <dbReference type="Pfam" id="PF00593"/>
    </source>
</evidence>
<keyword evidence="6 8" id="KW-0472">Membrane</keyword>
<dbReference type="Pfam" id="PF07715">
    <property type="entry name" value="Plug"/>
    <property type="match status" value="1"/>
</dbReference>
<dbReference type="Pfam" id="PF13715">
    <property type="entry name" value="CarbopepD_reg_2"/>
    <property type="match status" value="1"/>
</dbReference>
<keyword evidence="10" id="KW-0732">Signal</keyword>
<comment type="subcellular location">
    <subcellularLocation>
        <location evidence="1 8">Cell outer membrane</location>
        <topology evidence="1 8">Multi-pass membrane protein</topology>
    </subcellularLocation>
</comment>
<dbReference type="Pfam" id="PF00593">
    <property type="entry name" value="TonB_dep_Rec_b-barrel"/>
    <property type="match status" value="1"/>
</dbReference>
<dbReference type="Gene3D" id="2.170.130.10">
    <property type="entry name" value="TonB-dependent receptor, plug domain"/>
    <property type="match status" value="1"/>
</dbReference>
<evidence type="ECO:0000256" key="4">
    <source>
        <dbReference type="ARBA" id="ARBA00022692"/>
    </source>
</evidence>
<dbReference type="PROSITE" id="PS52016">
    <property type="entry name" value="TONB_DEPENDENT_REC_3"/>
    <property type="match status" value="1"/>
</dbReference>
<dbReference type="InterPro" id="IPR012910">
    <property type="entry name" value="Plug_dom"/>
</dbReference>
<protein>
    <submittedName>
        <fullName evidence="13">Putative TonB-dependent receptor</fullName>
    </submittedName>
</protein>
<feature type="chain" id="PRO_5002429764" evidence="10">
    <location>
        <begin position="26"/>
        <end position="996"/>
    </location>
</feature>
<keyword evidence="5 9" id="KW-0798">TonB box</keyword>
<evidence type="ECO:0000256" key="3">
    <source>
        <dbReference type="ARBA" id="ARBA00022452"/>
    </source>
</evidence>
<comment type="caution">
    <text evidence="13">The sequence shown here is derived from an EMBL/GenBank/DDBJ whole genome shotgun (WGS) entry which is preliminary data.</text>
</comment>
<keyword evidence="14" id="KW-1185">Reference proteome</keyword>
<feature type="domain" description="TonB-dependent receptor plug" evidence="12">
    <location>
        <begin position="119"/>
        <end position="234"/>
    </location>
</feature>
<evidence type="ECO:0000259" key="12">
    <source>
        <dbReference type="Pfam" id="PF07715"/>
    </source>
</evidence>
<dbReference type="NCBIfam" id="TIGR04057">
    <property type="entry name" value="SusC_RagA_signa"/>
    <property type="match status" value="1"/>
</dbReference>
<feature type="signal peptide" evidence="10">
    <location>
        <begin position="1"/>
        <end position="25"/>
    </location>
</feature>
<evidence type="ECO:0000313" key="14">
    <source>
        <dbReference type="Proteomes" id="UP000033121"/>
    </source>
</evidence>
<keyword evidence="4 8" id="KW-0812">Transmembrane</keyword>
<dbReference type="EMBL" id="BBWV01000001">
    <property type="protein sequence ID" value="GAO41004.1"/>
    <property type="molecule type" value="Genomic_DNA"/>
</dbReference>
<dbReference type="NCBIfam" id="TIGR04056">
    <property type="entry name" value="OMP_RagA_SusC"/>
    <property type="match status" value="1"/>
</dbReference>
<dbReference type="RefSeq" id="WP_046366945.1">
    <property type="nucleotide sequence ID" value="NZ_BBWV01000001.1"/>
</dbReference>
<dbReference type="FunFam" id="2.170.130.10:FF:000008">
    <property type="entry name" value="SusC/RagA family TonB-linked outer membrane protein"/>
    <property type="match status" value="1"/>
</dbReference>
<keyword evidence="13" id="KW-0675">Receptor</keyword>
<dbReference type="STRING" id="1220578.FPE01S_01_00150"/>
<dbReference type="InterPro" id="IPR008969">
    <property type="entry name" value="CarboxyPept-like_regulatory"/>
</dbReference>
<feature type="domain" description="TonB-dependent receptor-like beta-barrel" evidence="11">
    <location>
        <begin position="391"/>
        <end position="906"/>
    </location>
</feature>
<evidence type="ECO:0000256" key="8">
    <source>
        <dbReference type="PROSITE-ProRule" id="PRU01360"/>
    </source>
</evidence>
<keyword evidence="7 8" id="KW-0998">Cell outer membrane</keyword>
<evidence type="ECO:0000313" key="13">
    <source>
        <dbReference type="EMBL" id="GAO41004.1"/>
    </source>
</evidence>
<reference evidence="13 14" key="1">
    <citation type="submission" date="2015-04" db="EMBL/GenBank/DDBJ databases">
        <title>Whole genome shotgun sequence of Flavihumibacter petaseus NBRC 106054.</title>
        <authorList>
            <person name="Miyazawa S."/>
            <person name="Hosoyama A."/>
            <person name="Hashimoto M."/>
            <person name="Noguchi M."/>
            <person name="Tsuchikane K."/>
            <person name="Ohji S."/>
            <person name="Yamazoe A."/>
            <person name="Ichikawa N."/>
            <person name="Kimura A."/>
            <person name="Fujita N."/>
        </authorList>
    </citation>
    <scope>NUCLEOTIDE SEQUENCE [LARGE SCALE GENOMIC DNA]</scope>
    <source>
        <strain evidence="13 14">NBRC 106054</strain>
    </source>
</reference>
<evidence type="ECO:0000256" key="5">
    <source>
        <dbReference type="ARBA" id="ARBA00023077"/>
    </source>
</evidence>
<keyword evidence="3 8" id="KW-1134">Transmembrane beta strand</keyword>
<dbReference type="Gene3D" id="2.60.40.1120">
    <property type="entry name" value="Carboxypeptidase-like, regulatory domain"/>
    <property type="match status" value="1"/>
</dbReference>
<evidence type="ECO:0000256" key="10">
    <source>
        <dbReference type="SAM" id="SignalP"/>
    </source>
</evidence>
<dbReference type="InterPro" id="IPR036942">
    <property type="entry name" value="Beta-barrel_TonB_sf"/>
</dbReference>
<evidence type="ECO:0000256" key="1">
    <source>
        <dbReference type="ARBA" id="ARBA00004571"/>
    </source>
</evidence>
<dbReference type="Gene3D" id="2.40.170.20">
    <property type="entry name" value="TonB-dependent receptor, beta-barrel domain"/>
    <property type="match status" value="1"/>
</dbReference>